<evidence type="ECO:0000313" key="4">
    <source>
        <dbReference type="Proteomes" id="UP001437256"/>
    </source>
</evidence>
<proteinExistence type="predicted"/>
<feature type="region of interest" description="Disordered" evidence="2">
    <location>
        <begin position="1"/>
        <end position="20"/>
    </location>
</feature>
<dbReference type="EMBL" id="JBBXMP010000851">
    <property type="protein sequence ID" value="KAL0056872.1"/>
    <property type="molecule type" value="Genomic_DNA"/>
</dbReference>
<comment type="caution">
    <text evidence="3">The sequence shown here is derived from an EMBL/GenBank/DDBJ whole genome shotgun (WGS) entry which is preliminary data.</text>
</comment>
<sequence>MSSDDEPDYSLDISDDELPTPAVLPTTNVTMHDLRQALNKAQEQALQLFEKNKKLRLHIADLTSQLIMAKKHAGKGRKRRNGGASDPELNHALMVKLGKSYAILVMPWIGPDAFLKPLPPNAPKADSKERFESEKVFFEGAAIELHHHLGEPGLIEKAISYPPFKNAFLQQVRQERGTAVKTLRECAPIIFGDLDAPSILWESSAKEQRRDSTLFKSLLKFERSPAVLSPIFYPDQIKTSHLLFLNEYQPKMLRAILFGKQSLTATKFNFSTSLLGMLWGVKRTNASCIALTAIIAQFLLSEDSEFEQIGALSKINYLQNFYRFKRLLIMAEGTDYSRQLYSYWDSRVFAGMATATTGDPDDADNVAANDLAETMINILRLDSSDTPQLPAPSTNNAGLSNSFEALHVGKGEVGTDMSTGGEPAAVRNEEQEEDDVPQAGRHIVPTRRGRGRGRARGRGRKVGQTTDTHLEPRVEDLQASAANEPAVQEGRRGGTRRSQRKP</sequence>
<feature type="region of interest" description="Disordered" evidence="2">
    <location>
        <begin position="411"/>
        <end position="502"/>
    </location>
</feature>
<evidence type="ECO:0000256" key="2">
    <source>
        <dbReference type="SAM" id="MobiDB-lite"/>
    </source>
</evidence>
<keyword evidence="1" id="KW-0175">Coiled coil</keyword>
<reference evidence="3 4" key="1">
    <citation type="submission" date="2024-05" db="EMBL/GenBank/DDBJ databases">
        <title>A draft genome resource for the thread blight pathogen Marasmius tenuissimus strain MS-2.</title>
        <authorList>
            <person name="Yulfo-Soto G.E."/>
            <person name="Baruah I.K."/>
            <person name="Amoako-Attah I."/>
            <person name="Bukari Y."/>
            <person name="Meinhardt L.W."/>
            <person name="Bailey B.A."/>
            <person name="Cohen S.P."/>
        </authorList>
    </citation>
    <scope>NUCLEOTIDE SEQUENCE [LARGE SCALE GENOMIC DNA]</scope>
    <source>
        <strain evidence="3 4">MS-2</strain>
    </source>
</reference>
<feature type="compositionally biased region" description="Acidic residues" evidence="2">
    <location>
        <begin position="1"/>
        <end position="18"/>
    </location>
</feature>
<gene>
    <name evidence="3" type="ORF">AAF712_016512</name>
</gene>
<dbReference type="Proteomes" id="UP001437256">
    <property type="component" value="Unassembled WGS sequence"/>
</dbReference>
<feature type="compositionally biased region" description="Basic residues" evidence="2">
    <location>
        <begin position="493"/>
        <end position="502"/>
    </location>
</feature>
<name>A0ABR2Z6G3_9AGAR</name>
<accession>A0ABR2Z6G3</accession>
<feature type="coiled-coil region" evidence="1">
    <location>
        <begin position="31"/>
        <end position="58"/>
    </location>
</feature>
<evidence type="ECO:0000256" key="1">
    <source>
        <dbReference type="SAM" id="Coils"/>
    </source>
</evidence>
<evidence type="ECO:0000313" key="3">
    <source>
        <dbReference type="EMBL" id="KAL0056872.1"/>
    </source>
</evidence>
<keyword evidence="4" id="KW-1185">Reference proteome</keyword>
<feature type="compositionally biased region" description="Basic residues" evidence="2">
    <location>
        <begin position="444"/>
        <end position="461"/>
    </location>
</feature>
<organism evidence="3 4">
    <name type="scientific">Marasmius tenuissimus</name>
    <dbReference type="NCBI Taxonomy" id="585030"/>
    <lineage>
        <taxon>Eukaryota</taxon>
        <taxon>Fungi</taxon>
        <taxon>Dikarya</taxon>
        <taxon>Basidiomycota</taxon>
        <taxon>Agaricomycotina</taxon>
        <taxon>Agaricomycetes</taxon>
        <taxon>Agaricomycetidae</taxon>
        <taxon>Agaricales</taxon>
        <taxon>Marasmiineae</taxon>
        <taxon>Marasmiaceae</taxon>
        <taxon>Marasmius</taxon>
    </lineage>
</organism>
<protein>
    <submittedName>
        <fullName evidence="3">Uncharacterized protein</fullName>
    </submittedName>
</protein>